<reference evidence="1 2" key="1">
    <citation type="submission" date="2019-02" db="EMBL/GenBank/DDBJ databases">
        <title>Deep-cultivation of Planctomycetes and their phenomic and genomic characterization uncovers novel biology.</title>
        <authorList>
            <person name="Wiegand S."/>
            <person name="Jogler M."/>
            <person name="Boedeker C."/>
            <person name="Pinto D."/>
            <person name="Vollmers J."/>
            <person name="Rivas-Marin E."/>
            <person name="Kohn T."/>
            <person name="Peeters S.H."/>
            <person name="Heuer A."/>
            <person name="Rast P."/>
            <person name="Oberbeckmann S."/>
            <person name="Bunk B."/>
            <person name="Jeske O."/>
            <person name="Meyerdierks A."/>
            <person name="Storesund J.E."/>
            <person name="Kallscheuer N."/>
            <person name="Luecker S."/>
            <person name="Lage O.M."/>
            <person name="Pohl T."/>
            <person name="Merkel B.J."/>
            <person name="Hornburger P."/>
            <person name="Mueller R.-W."/>
            <person name="Bruemmer F."/>
            <person name="Labrenz M."/>
            <person name="Spormann A.M."/>
            <person name="Op den Camp H."/>
            <person name="Overmann J."/>
            <person name="Amann R."/>
            <person name="Jetten M.S.M."/>
            <person name="Mascher T."/>
            <person name="Medema M.H."/>
            <person name="Devos D.P."/>
            <person name="Kaster A.-K."/>
            <person name="Ovreas L."/>
            <person name="Rohde M."/>
            <person name="Galperin M.Y."/>
            <person name="Jogler C."/>
        </authorList>
    </citation>
    <scope>NUCLEOTIDE SEQUENCE [LARGE SCALE GENOMIC DNA]</scope>
    <source>
        <strain evidence="1 2">Pla133</strain>
    </source>
</reference>
<evidence type="ECO:0000313" key="2">
    <source>
        <dbReference type="Proteomes" id="UP000316921"/>
    </source>
</evidence>
<dbReference type="KEGG" id="pbap:Pla133_07410"/>
<organism evidence="1 2">
    <name type="scientific">Engelhardtia mirabilis</name>
    <dbReference type="NCBI Taxonomy" id="2528011"/>
    <lineage>
        <taxon>Bacteria</taxon>
        <taxon>Pseudomonadati</taxon>
        <taxon>Planctomycetota</taxon>
        <taxon>Planctomycetia</taxon>
        <taxon>Planctomycetia incertae sedis</taxon>
        <taxon>Engelhardtia</taxon>
    </lineage>
</organism>
<evidence type="ECO:0000313" key="1">
    <source>
        <dbReference type="EMBL" id="QDU65676.1"/>
    </source>
</evidence>
<dbReference type="AlphaFoldDB" id="A0A518BFD3"/>
<protein>
    <submittedName>
        <fullName evidence="1">Uncharacterized protein</fullName>
    </submittedName>
</protein>
<dbReference type="Proteomes" id="UP000316921">
    <property type="component" value="Chromosome"/>
</dbReference>
<dbReference type="EMBL" id="CP036287">
    <property type="protein sequence ID" value="QDU65676.1"/>
    <property type="molecule type" value="Genomic_DNA"/>
</dbReference>
<gene>
    <name evidence="1" type="ORF">Pla133_07410</name>
</gene>
<proteinExistence type="predicted"/>
<name>A0A518BFD3_9BACT</name>
<sequence length="196" mass="20171">MLAPRTAPATTAPRSAGVIQRSIMSRYRWGTYFAALPGNPILCPAVNTGEARTTLSNVTDGAGRISGRVITLHAYTNDAWGQVGSVTIDRFAVRMGPAGAGQMAPIVGYDDSHLNLHTAAAGGAGNAGLATVLFPAVMRWIDRNLRGVQHLSMAPAGGAASKAIIAALGGAVGEAGSHAAARAARLGFRHRHAARR</sequence>
<keyword evidence="2" id="KW-1185">Reference proteome</keyword>
<accession>A0A518BFD3</accession>